<dbReference type="RefSeq" id="WP_146921296.1">
    <property type="nucleotide sequence ID" value="NZ_CP042430.1"/>
</dbReference>
<organism evidence="1 2">
    <name type="scientific">Baekduia soli</name>
    <dbReference type="NCBI Taxonomy" id="496014"/>
    <lineage>
        <taxon>Bacteria</taxon>
        <taxon>Bacillati</taxon>
        <taxon>Actinomycetota</taxon>
        <taxon>Thermoleophilia</taxon>
        <taxon>Solirubrobacterales</taxon>
        <taxon>Baekduiaceae</taxon>
        <taxon>Baekduia</taxon>
    </lineage>
</organism>
<dbReference type="OrthoDB" id="5243740at2"/>
<dbReference type="EMBL" id="CP042430">
    <property type="protein sequence ID" value="QEC49063.1"/>
    <property type="molecule type" value="Genomic_DNA"/>
</dbReference>
<name>A0A5B8U7I4_9ACTN</name>
<evidence type="ECO:0000313" key="2">
    <source>
        <dbReference type="Proteomes" id="UP000321805"/>
    </source>
</evidence>
<sequence>MHQRTRIAVVLALLLLVVAVPLARSRAHDVRAAAQGDGRVIGRVSAAERAQGLTFAPDVGPYDRQAISAAIADAGPQARRLIGIVDGLVDLEVADPGAGTVGLTQSEGARFKVTLDLAKAARAGGRRAIDRLVLHELGHVVRFALVPVAVRDQLVAQVPRGFGCDDGVSGACAQPEEIFAESFAKWATGDIGVNLNLGYAVPPPTDLAAWGVPLERLGG</sequence>
<proteinExistence type="predicted"/>
<dbReference type="KEGG" id="bsol:FSW04_16765"/>
<gene>
    <name evidence="1" type="ORF">FSW04_16765</name>
</gene>
<evidence type="ECO:0000313" key="1">
    <source>
        <dbReference type="EMBL" id="QEC49063.1"/>
    </source>
</evidence>
<dbReference type="Proteomes" id="UP000321805">
    <property type="component" value="Chromosome"/>
</dbReference>
<protein>
    <submittedName>
        <fullName evidence="1">Uncharacterized protein</fullName>
    </submittedName>
</protein>
<reference evidence="1 2" key="1">
    <citation type="journal article" date="2018" name="J. Microbiol.">
        <title>Baekduia soli gen. nov., sp. nov., a novel bacterium isolated from the soil of Baekdu Mountain and proposal of a novel family name, Baekduiaceae fam. nov.</title>
        <authorList>
            <person name="An D.S."/>
            <person name="Siddiqi M.Z."/>
            <person name="Kim K.H."/>
            <person name="Yu H.S."/>
            <person name="Im W.T."/>
        </authorList>
    </citation>
    <scope>NUCLEOTIDE SEQUENCE [LARGE SCALE GENOMIC DNA]</scope>
    <source>
        <strain evidence="1 2">BR7-21</strain>
    </source>
</reference>
<keyword evidence="2" id="KW-1185">Reference proteome</keyword>
<dbReference type="AlphaFoldDB" id="A0A5B8U7I4"/>
<accession>A0A5B8U7I4</accession>